<dbReference type="InterPro" id="IPR001304">
    <property type="entry name" value="C-type_lectin-like"/>
</dbReference>
<evidence type="ECO:0000313" key="4">
    <source>
        <dbReference type="Ensembl" id="ENSSRHP00000017946.1"/>
    </source>
</evidence>
<evidence type="ECO:0000256" key="2">
    <source>
        <dbReference type="SAM" id="SignalP"/>
    </source>
</evidence>
<reference evidence="4" key="2">
    <citation type="submission" date="2025-09" db="UniProtKB">
        <authorList>
            <consortium name="Ensembl"/>
        </authorList>
    </citation>
    <scope>IDENTIFICATION</scope>
</reference>
<dbReference type="Pfam" id="PF00059">
    <property type="entry name" value="Lectin_C"/>
    <property type="match status" value="3"/>
</dbReference>
<feature type="domain" description="C-type lectin" evidence="3">
    <location>
        <begin position="229"/>
        <end position="340"/>
    </location>
</feature>
<feature type="domain" description="C-type lectin" evidence="3">
    <location>
        <begin position="25"/>
        <end position="97"/>
    </location>
</feature>
<proteinExistence type="predicted"/>
<dbReference type="SMART" id="SM00034">
    <property type="entry name" value="CLECT"/>
    <property type="match status" value="3"/>
</dbReference>
<feature type="chain" id="PRO_5025464148" evidence="2">
    <location>
        <begin position="21"/>
        <end position="342"/>
    </location>
</feature>
<dbReference type="PANTHER" id="PTHR45784">
    <property type="entry name" value="C-TYPE LECTIN DOMAIN FAMILY 20 MEMBER A-RELATED"/>
    <property type="match status" value="1"/>
</dbReference>
<keyword evidence="5" id="KW-1185">Reference proteome</keyword>
<dbReference type="AlphaFoldDB" id="A0A673GW56"/>
<dbReference type="InterPro" id="IPR016186">
    <property type="entry name" value="C-type_lectin-like/link_sf"/>
</dbReference>
<accession>A0A673GW56</accession>
<dbReference type="Ensembl" id="ENSSRHT00000018516.1">
    <property type="protein sequence ID" value="ENSSRHP00000017946.1"/>
    <property type="gene ID" value="ENSSRHG00000009766.1"/>
</dbReference>
<keyword evidence="2" id="KW-0732">Signal</keyword>
<feature type="domain" description="C-type lectin" evidence="3">
    <location>
        <begin position="116"/>
        <end position="221"/>
    </location>
</feature>
<evidence type="ECO:0000256" key="1">
    <source>
        <dbReference type="ARBA" id="ARBA00023157"/>
    </source>
</evidence>
<evidence type="ECO:0000313" key="5">
    <source>
        <dbReference type="Proteomes" id="UP000472270"/>
    </source>
</evidence>
<dbReference type="PANTHER" id="PTHR45784:SF3">
    <property type="entry name" value="C-TYPE LECTIN DOMAIN FAMILY 4 MEMBER K-LIKE-RELATED"/>
    <property type="match status" value="1"/>
</dbReference>
<dbReference type="CDD" id="cd03602">
    <property type="entry name" value="CLECT_1"/>
    <property type="match status" value="1"/>
</dbReference>
<dbReference type="PROSITE" id="PS50041">
    <property type="entry name" value="C_TYPE_LECTIN_2"/>
    <property type="match status" value="3"/>
</dbReference>
<evidence type="ECO:0000259" key="3">
    <source>
        <dbReference type="PROSITE" id="PS50041"/>
    </source>
</evidence>
<name>A0A673GW56_9TELE</name>
<sequence>MEQTLYFILLLIALCSVSECVQRQYHFINENKTWTEPQRYCRENYTDLATVDNMNDMNELKKSVNGGGFQFVWIGLQKTGHNKWQWSSGEPALYLNWTTRYIAFFFTLKANTGLVFINQMKNWRDAQSYCRQNHIDLVSVRNQNKNEKVKKIISDNHSSGSFVWIGLFKDSWQWSDQSRSSFRYWDPTQPNINANCTAVKYDSLGQWHDISCTNAYPFVCHEDKLIVIRENLTWSEALRYCRQNHVDLVSVHSEEIQRRVMNVVKRASTAAVWLGLRHSCTVGIWFWVSGETVCYQNWAPGNGTSEEDCEHTVRSGAVQSGGDQRWISRPETDKLNFICSRY</sequence>
<gene>
    <name evidence="4" type="primary">LOC107707307</name>
</gene>
<dbReference type="PROSITE" id="PS00615">
    <property type="entry name" value="C_TYPE_LECTIN_1"/>
    <property type="match status" value="1"/>
</dbReference>
<reference evidence="4" key="1">
    <citation type="submission" date="2025-08" db="UniProtKB">
        <authorList>
            <consortium name="Ensembl"/>
        </authorList>
    </citation>
    <scope>IDENTIFICATION</scope>
</reference>
<dbReference type="InterPro" id="IPR018378">
    <property type="entry name" value="C-type_lectin_CS"/>
</dbReference>
<keyword evidence="1" id="KW-1015">Disulfide bond</keyword>
<dbReference type="SUPFAM" id="SSF56436">
    <property type="entry name" value="C-type lectin-like"/>
    <property type="match status" value="3"/>
</dbReference>
<dbReference type="InterPro" id="IPR016187">
    <property type="entry name" value="CTDL_fold"/>
</dbReference>
<organism evidence="4 5">
    <name type="scientific">Sinocyclocheilus rhinocerous</name>
    <dbReference type="NCBI Taxonomy" id="307959"/>
    <lineage>
        <taxon>Eukaryota</taxon>
        <taxon>Metazoa</taxon>
        <taxon>Chordata</taxon>
        <taxon>Craniata</taxon>
        <taxon>Vertebrata</taxon>
        <taxon>Euteleostomi</taxon>
        <taxon>Actinopterygii</taxon>
        <taxon>Neopterygii</taxon>
        <taxon>Teleostei</taxon>
        <taxon>Ostariophysi</taxon>
        <taxon>Cypriniformes</taxon>
        <taxon>Cyprinidae</taxon>
        <taxon>Cyprininae</taxon>
        <taxon>Sinocyclocheilus</taxon>
    </lineage>
</organism>
<feature type="signal peptide" evidence="2">
    <location>
        <begin position="1"/>
        <end position="20"/>
    </location>
</feature>
<protein>
    <submittedName>
        <fullName evidence="4">Snaclec agkicetin-C subunit beta-like</fullName>
    </submittedName>
</protein>
<dbReference type="Gene3D" id="3.10.100.10">
    <property type="entry name" value="Mannose-Binding Protein A, subunit A"/>
    <property type="match status" value="3"/>
</dbReference>
<dbReference type="CDD" id="cd00037">
    <property type="entry name" value="CLECT"/>
    <property type="match status" value="2"/>
</dbReference>
<dbReference type="Proteomes" id="UP000472270">
    <property type="component" value="Unassembled WGS sequence"/>
</dbReference>